<organism evidence="2 3">
    <name type="scientific">Candidatus Zambryskibacteria bacterium RIFCSPLOWO2_01_FULL_39_39</name>
    <dbReference type="NCBI Taxonomy" id="1802758"/>
    <lineage>
        <taxon>Bacteria</taxon>
        <taxon>Candidatus Zambryskiibacteriota</taxon>
    </lineage>
</organism>
<evidence type="ECO:0000259" key="1">
    <source>
        <dbReference type="Pfam" id="PF00483"/>
    </source>
</evidence>
<sequence length="383" mass="44031">MGKKTKIKQAVIVAGGKGSRLKSLTDDRPKPMVLVNGRPFLEYLVRMLVANGLKEVLILVGYKGEKIIEHFGDGSKFGIKIKYSIGTIEENNGTRLKNATHLLDKHFLFMYCDIYWPLDLEKLIRHYDKYDVLGMMTLYNNKDNRGEYGTRNLVQLTTSGHIINYGPWQDDVLYSPTFKGIDLGYYILNRDVVPLMPKKDFEFQGGLVSQKLAPNKELIGFGTDHTYCTITDINFLKMAEKFLAPKRIIFLGYDVLNEHFSKTLPALKMLQANDYKIFVMGNKPDHTKSYSKIKSELKRQKIQIKRFYFCSHHPKDRCECRLPRAGLFFQAAGDHHINLTESFFIDSNKWSSFIGEETGCQTLIISKKDSLLKLVKRIVALDF</sequence>
<proteinExistence type="predicted"/>
<accession>A0A1G2TYW9</accession>
<protein>
    <recommendedName>
        <fullName evidence="1">Nucleotidyl transferase domain-containing protein</fullName>
    </recommendedName>
</protein>
<feature type="domain" description="Nucleotidyl transferase" evidence="1">
    <location>
        <begin position="10"/>
        <end position="149"/>
    </location>
</feature>
<dbReference type="InterPro" id="IPR005835">
    <property type="entry name" value="NTP_transferase_dom"/>
</dbReference>
<comment type="caution">
    <text evidence="2">The sequence shown here is derived from an EMBL/GenBank/DDBJ whole genome shotgun (WGS) entry which is preliminary data.</text>
</comment>
<dbReference type="Gene3D" id="3.40.50.1000">
    <property type="entry name" value="HAD superfamily/HAD-like"/>
    <property type="match status" value="1"/>
</dbReference>
<dbReference type="SUPFAM" id="SSF53448">
    <property type="entry name" value="Nucleotide-diphospho-sugar transferases"/>
    <property type="match status" value="1"/>
</dbReference>
<dbReference type="EMBL" id="MHWB01000004">
    <property type="protein sequence ID" value="OHB02434.1"/>
    <property type="molecule type" value="Genomic_DNA"/>
</dbReference>
<dbReference type="InterPro" id="IPR036412">
    <property type="entry name" value="HAD-like_sf"/>
</dbReference>
<evidence type="ECO:0000313" key="3">
    <source>
        <dbReference type="Proteomes" id="UP000177707"/>
    </source>
</evidence>
<dbReference type="Pfam" id="PF00483">
    <property type="entry name" value="NTP_transferase"/>
    <property type="match status" value="1"/>
</dbReference>
<name>A0A1G2TYW9_9BACT</name>
<dbReference type="SUPFAM" id="SSF56784">
    <property type="entry name" value="HAD-like"/>
    <property type="match status" value="1"/>
</dbReference>
<gene>
    <name evidence="2" type="ORF">A3A96_00995</name>
</gene>
<reference evidence="2 3" key="1">
    <citation type="journal article" date="2016" name="Nat. Commun.">
        <title>Thousands of microbial genomes shed light on interconnected biogeochemical processes in an aquifer system.</title>
        <authorList>
            <person name="Anantharaman K."/>
            <person name="Brown C.T."/>
            <person name="Hug L.A."/>
            <person name="Sharon I."/>
            <person name="Castelle C.J."/>
            <person name="Probst A.J."/>
            <person name="Thomas B.C."/>
            <person name="Singh A."/>
            <person name="Wilkins M.J."/>
            <person name="Karaoz U."/>
            <person name="Brodie E.L."/>
            <person name="Williams K.H."/>
            <person name="Hubbard S.S."/>
            <person name="Banfield J.F."/>
        </authorList>
    </citation>
    <scope>NUCLEOTIDE SEQUENCE [LARGE SCALE GENOMIC DNA]</scope>
</reference>
<dbReference type="InterPro" id="IPR023214">
    <property type="entry name" value="HAD_sf"/>
</dbReference>
<evidence type="ECO:0000313" key="2">
    <source>
        <dbReference type="EMBL" id="OHB02434.1"/>
    </source>
</evidence>
<dbReference type="Gene3D" id="3.90.550.10">
    <property type="entry name" value="Spore Coat Polysaccharide Biosynthesis Protein SpsA, Chain A"/>
    <property type="match status" value="1"/>
</dbReference>
<dbReference type="Proteomes" id="UP000177707">
    <property type="component" value="Unassembled WGS sequence"/>
</dbReference>
<dbReference type="AlphaFoldDB" id="A0A1G2TYW9"/>
<dbReference type="PANTHER" id="PTHR22572">
    <property type="entry name" value="SUGAR-1-PHOSPHATE GUANYL TRANSFERASE"/>
    <property type="match status" value="1"/>
</dbReference>
<dbReference type="InterPro" id="IPR050486">
    <property type="entry name" value="Mannose-1P_guanyltransferase"/>
</dbReference>
<dbReference type="STRING" id="1802758.A3A96_00995"/>
<dbReference type="InterPro" id="IPR029044">
    <property type="entry name" value="Nucleotide-diphossugar_trans"/>
</dbReference>